<dbReference type="EMBL" id="CM039434">
    <property type="protein sequence ID" value="KAI4324348.1"/>
    <property type="molecule type" value="Genomic_DNA"/>
</dbReference>
<accession>A0ACB9ML66</accession>
<proteinExistence type="predicted"/>
<dbReference type="Proteomes" id="UP000828941">
    <property type="component" value="Chromosome 9"/>
</dbReference>
<reference evidence="1 2" key="1">
    <citation type="journal article" date="2022" name="DNA Res.">
        <title>Chromosomal-level genome assembly of the orchid tree Bauhinia variegata (Leguminosae; Cercidoideae) supports the allotetraploid origin hypothesis of Bauhinia.</title>
        <authorList>
            <person name="Zhong Y."/>
            <person name="Chen Y."/>
            <person name="Zheng D."/>
            <person name="Pang J."/>
            <person name="Liu Y."/>
            <person name="Luo S."/>
            <person name="Meng S."/>
            <person name="Qian L."/>
            <person name="Wei D."/>
            <person name="Dai S."/>
            <person name="Zhou R."/>
        </authorList>
    </citation>
    <scope>NUCLEOTIDE SEQUENCE [LARGE SCALE GENOMIC DNA]</scope>
    <source>
        <strain evidence="1">BV-YZ2020</strain>
    </source>
</reference>
<keyword evidence="2" id="KW-1185">Reference proteome</keyword>
<organism evidence="1 2">
    <name type="scientific">Bauhinia variegata</name>
    <name type="common">Purple orchid tree</name>
    <name type="synonym">Phanera variegata</name>
    <dbReference type="NCBI Taxonomy" id="167791"/>
    <lineage>
        <taxon>Eukaryota</taxon>
        <taxon>Viridiplantae</taxon>
        <taxon>Streptophyta</taxon>
        <taxon>Embryophyta</taxon>
        <taxon>Tracheophyta</taxon>
        <taxon>Spermatophyta</taxon>
        <taxon>Magnoliopsida</taxon>
        <taxon>eudicotyledons</taxon>
        <taxon>Gunneridae</taxon>
        <taxon>Pentapetalae</taxon>
        <taxon>rosids</taxon>
        <taxon>fabids</taxon>
        <taxon>Fabales</taxon>
        <taxon>Fabaceae</taxon>
        <taxon>Cercidoideae</taxon>
        <taxon>Cercideae</taxon>
        <taxon>Bauhiniinae</taxon>
        <taxon>Bauhinia</taxon>
    </lineage>
</organism>
<sequence length="443" mass="49766">MALESVGDLALHLILDKLDADDTARVACVCKKLNASASEETLWSRICSQDLGLAHPLDHLGNPAPSFKVTYQIWREAFHMYPWSLVKRVKGCWDRIKSWLSTNFPEAAATLRKGASEADIQELENTLKLKLPLPTRVLYRFYDGQEFTCEDLSASTAGNSLGLIGGYSFYEHWVNVFLLPISQVILETQQIIRHLGFSTRSKYVVVAASSTHSEKLFFLNCTNGQLYVGTRNLPTDGEMIPCVPNALIRSVHELSGDQQQDAMLLWLEEHGRRLQNGIIKLSEEENIKSICLFPEKPPLCSTAVTNGVQVRASAVFIPELADPQDDRQKYLFAYSIRMSLQPQGCIINGMPYSSCQLHWRHWVIRVNDVVISDANGEAVIGKFPLLRPDEEEFVYQSCTPLPTSSGSIEGYFDFVPGRLADPKGSQFQVMVARFPLDLPDYIF</sequence>
<protein>
    <submittedName>
        <fullName evidence="1">Uncharacterized protein</fullName>
    </submittedName>
</protein>
<gene>
    <name evidence="1" type="ORF">L6164_023895</name>
</gene>
<comment type="caution">
    <text evidence="1">The sequence shown here is derived from an EMBL/GenBank/DDBJ whole genome shotgun (WGS) entry which is preliminary data.</text>
</comment>
<evidence type="ECO:0000313" key="2">
    <source>
        <dbReference type="Proteomes" id="UP000828941"/>
    </source>
</evidence>
<evidence type="ECO:0000313" key="1">
    <source>
        <dbReference type="EMBL" id="KAI4324348.1"/>
    </source>
</evidence>
<name>A0ACB9ML66_BAUVA</name>